<gene>
    <name evidence="13" type="ORF">C7M61_000843</name>
</gene>
<evidence type="ECO:0000256" key="12">
    <source>
        <dbReference type="ARBA" id="ARBA00035180"/>
    </source>
</evidence>
<evidence type="ECO:0000256" key="10">
    <source>
        <dbReference type="ARBA" id="ARBA00023128"/>
    </source>
</evidence>
<evidence type="ECO:0000256" key="5">
    <source>
        <dbReference type="ARBA" id="ARBA00022630"/>
    </source>
</evidence>
<evidence type="ECO:0000256" key="1">
    <source>
        <dbReference type="ARBA" id="ARBA00001917"/>
    </source>
</evidence>
<keyword evidence="14" id="KW-1185">Reference proteome</keyword>
<name>A0A2P7YYX1_9ASCO</name>
<proteinExistence type="inferred from homology"/>
<evidence type="ECO:0000256" key="7">
    <source>
        <dbReference type="ARBA" id="ARBA00022980"/>
    </source>
</evidence>
<evidence type="ECO:0000256" key="11">
    <source>
        <dbReference type="ARBA" id="ARBA00023274"/>
    </source>
</evidence>
<sequence>MITKYFTHVSVRFNPFSEAAKPVRLFIGRIPTALKSGCSIERKILTGDEEPLVKVTFKDKEVMEINPQSKRFEDLRSYFDAHLRKLALKDAISDMFKFKSFIENLGLRAPIMQAPMAGVSTVEMAAEVAKAGGLGSLPMASYDLTKSTEPVFEQIRRFKHLAGDAPVNVNFFAHDYKEQTPPGPTEQANWFKIMEKASGVSSEELRKSIPQFERINVSFKEFEAKYDVEPFVEQLGKLNVKVVLFHFGLPKQQTVDLIHKEGILVFACVTNRKEAEAALDVGADVLVAQGYEAGGHRGAFISPDEQLSTKALFDDIVNLGKIIPAGGIVGAEDVAEYLQKGAVAVSMGTIYVTSVESNAPGFIGDLVKESLNLPPTVMTALVSGKIARTVKTPFIESLEAQEKVPLPLYGYLYYAYKTAAKQFPPGCGFYLAGANYGKVTPGNKSATITLRLWQEVQNQIG</sequence>
<dbReference type="InterPro" id="IPR004136">
    <property type="entry name" value="NMO"/>
</dbReference>
<dbReference type="VEuPathDB" id="FungiDB:C7M61_000843"/>
<dbReference type="OrthoDB" id="10265891at2759"/>
<dbReference type="EMBL" id="PYFQ01000001">
    <property type="protein sequence ID" value="PSK41169.1"/>
    <property type="molecule type" value="Genomic_DNA"/>
</dbReference>
<comment type="cofactor">
    <cofactor evidence="1">
        <name>FMN</name>
        <dbReference type="ChEBI" id="CHEBI:58210"/>
    </cofactor>
</comment>
<comment type="subcellular location">
    <subcellularLocation>
        <location evidence="2">Mitochondrion</location>
    </subcellularLocation>
</comment>
<protein>
    <recommendedName>
        <fullName evidence="12">Large ribosomal subunit protein mL53</fullName>
    </recommendedName>
</protein>
<dbReference type="InterPro" id="IPR013785">
    <property type="entry name" value="Aldolase_TIM"/>
</dbReference>
<dbReference type="GO" id="GO:0018580">
    <property type="term" value="F:nitronate monooxygenase activity"/>
    <property type="evidence" value="ECO:0007669"/>
    <property type="project" value="InterPro"/>
</dbReference>
<evidence type="ECO:0000256" key="6">
    <source>
        <dbReference type="ARBA" id="ARBA00022643"/>
    </source>
</evidence>
<dbReference type="GO" id="GO:0005739">
    <property type="term" value="C:mitochondrion"/>
    <property type="evidence" value="ECO:0007669"/>
    <property type="project" value="UniProtKB-SubCell"/>
</dbReference>
<dbReference type="STRING" id="418784.A0A2P7YYX1"/>
<dbReference type="Gene3D" id="3.40.30.10">
    <property type="entry name" value="Glutaredoxin"/>
    <property type="match status" value="1"/>
</dbReference>
<comment type="similarity">
    <text evidence="4">Belongs to the nitronate monooxygenase family. NMO class I subfamily.</text>
</comment>
<keyword evidence="7" id="KW-0689">Ribosomal protein</keyword>
<dbReference type="Gene3D" id="3.20.20.70">
    <property type="entry name" value="Aldolase class I"/>
    <property type="match status" value="1"/>
</dbReference>
<evidence type="ECO:0000313" key="14">
    <source>
        <dbReference type="Proteomes" id="UP000241107"/>
    </source>
</evidence>
<keyword evidence="10" id="KW-0496">Mitochondrion</keyword>
<dbReference type="Proteomes" id="UP000241107">
    <property type="component" value="Unassembled WGS sequence"/>
</dbReference>
<evidence type="ECO:0000256" key="2">
    <source>
        <dbReference type="ARBA" id="ARBA00004173"/>
    </source>
</evidence>
<evidence type="ECO:0000256" key="8">
    <source>
        <dbReference type="ARBA" id="ARBA00023002"/>
    </source>
</evidence>
<keyword evidence="6" id="KW-0288">FMN</keyword>
<accession>A0A2P7YYX1</accession>
<comment type="caution">
    <text evidence="13">The sequence shown here is derived from an EMBL/GenBank/DDBJ whole genome shotgun (WGS) entry which is preliminary data.</text>
</comment>
<keyword evidence="9" id="KW-0503">Monooxygenase</keyword>
<evidence type="ECO:0000256" key="3">
    <source>
        <dbReference type="ARBA" id="ARBA00005557"/>
    </source>
</evidence>
<dbReference type="Pfam" id="PF10780">
    <property type="entry name" value="MRP_L53"/>
    <property type="match status" value="1"/>
</dbReference>
<dbReference type="AlphaFoldDB" id="A0A2P7YYX1"/>
<evidence type="ECO:0000256" key="9">
    <source>
        <dbReference type="ARBA" id="ARBA00023033"/>
    </source>
</evidence>
<evidence type="ECO:0000256" key="4">
    <source>
        <dbReference type="ARBA" id="ARBA00009881"/>
    </source>
</evidence>
<dbReference type="CDD" id="cd04730">
    <property type="entry name" value="NPD_like"/>
    <property type="match status" value="1"/>
</dbReference>
<reference evidence="13 14" key="1">
    <citation type="submission" date="2018-03" db="EMBL/GenBank/DDBJ databases">
        <title>Candida pseudohaemulonii genome assembly and annotation.</title>
        <authorList>
            <person name="Munoz J.F."/>
            <person name="Gade L.G."/>
            <person name="Chow N.A."/>
            <person name="Litvintseva A.P."/>
            <person name="Loparev V.N."/>
            <person name="Cuomo C.A."/>
        </authorList>
    </citation>
    <scope>NUCLEOTIDE SEQUENCE [LARGE SCALE GENOMIC DNA]</scope>
    <source>
        <strain evidence="13 14">B12108</strain>
    </source>
</reference>
<dbReference type="RefSeq" id="XP_024715868.1">
    <property type="nucleotide sequence ID" value="XM_024856269.1"/>
</dbReference>
<keyword evidence="8" id="KW-0560">Oxidoreductase</keyword>
<dbReference type="SUPFAM" id="SSF51412">
    <property type="entry name" value="Inosine monophosphate dehydrogenase (IMPDH)"/>
    <property type="match status" value="1"/>
</dbReference>
<dbReference type="InterPro" id="IPR019716">
    <property type="entry name" value="Ribosomal_mL53"/>
</dbReference>
<keyword evidence="5" id="KW-0285">Flavoprotein</keyword>
<dbReference type="PANTHER" id="PTHR42747">
    <property type="entry name" value="NITRONATE MONOOXYGENASE-RELATED"/>
    <property type="match status" value="1"/>
</dbReference>
<dbReference type="GO" id="GO:0005840">
    <property type="term" value="C:ribosome"/>
    <property type="evidence" value="ECO:0007669"/>
    <property type="project" value="UniProtKB-KW"/>
</dbReference>
<comment type="similarity">
    <text evidence="3">Belongs to the mitochondrion-specific ribosomal protein mL53 family.</text>
</comment>
<dbReference type="GeneID" id="36564235"/>
<dbReference type="Pfam" id="PF03060">
    <property type="entry name" value="NMO"/>
    <property type="match status" value="1"/>
</dbReference>
<keyword evidence="11" id="KW-0687">Ribonucleoprotein</keyword>
<evidence type="ECO:0000313" key="13">
    <source>
        <dbReference type="EMBL" id="PSK41169.1"/>
    </source>
</evidence>
<organism evidence="13 14">
    <name type="scientific">Candidozyma pseudohaemuli</name>
    <dbReference type="NCBI Taxonomy" id="418784"/>
    <lineage>
        <taxon>Eukaryota</taxon>
        <taxon>Fungi</taxon>
        <taxon>Dikarya</taxon>
        <taxon>Ascomycota</taxon>
        <taxon>Saccharomycotina</taxon>
        <taxon>Pichiomycetes</taxon>
        <taxon>Metschnikowiaceae</taxon>
        <taxon>Candidozyma</taxon>
    </lineage>
</organism>
<dbReference type="PANTHER" id="PTHR42747:SF3">
    <property type="entry name" value="NITRONATE MONOOXYGENASE-RELATED"/>
    <property type="match status" value="1"/>
</dbReference>
<dbReference type="GO" id="GO:1990904">
    <property type="term" value="C:ribonucleoprotein complex"/>
    <property type="evidence" value="ECO:0007669"/>
    <property type="project" value="UniProtKB-KW"/>
</dbReference>